<evidence type="ECO:0000256" key="4">
    <source>
        <dbReference type="ARBA" id="ARBA00023004"/>
    </source>
</evidence>
<keyword evidence="4" id="KW-0408">Iron</keyword>
<keyword evidence="2" id="KW-0479">Metal-binding</keyword>
<evidence type="ECO:0000259" key="6">
    <source>
        <dbReference type="PROSITE" id="PS51296"/>
    </source>
</evidence>
<dbReference type="PROSITE" id="PS00570">
    <property type="entry name" value="RING_HYDROXYL_ALPHA"/>
    <property type="match status" value="1"/>
</dbReference>
<dbReference type="Gene3D" id="3.90.380.10">
    <property type="entry name" value="Naphthalene 1,2-dioxygenase Alpha Subunit, Chain A, domain 1"/>
    <property type="match status" value="1"/>
</dbReference>
<dbReference type="PROSITE" id="PS51296">
    <property type="entry name" value="RIESKE"/>
    <property type="match status" value="1"/>
</dbReference>
<dbReference type="Pfam" id="PF19301">
    <property type="entry name" value="LigXa_C"/>
    <property type="match status" value="1"/>
</dbReference>
<feature type="domain" description="Rieske" evidence="6">
    <location>
        <begin position="27"/>
        <end position="134"/>
    </location>
</feature>
<dbReference type="Pfam" id="PF00355">
    <property type="entry name" value="Rieske"/>
    <property type="match status" value="1"/>
</dbReference>
<gene>
    <name evidence="7" type="ORF">METZ01_LOCUS190997</name>
</gene>
<dbReference type="SUPFAM" id="SSF50022">
    <property type="entry name" value="ISP domain"/>
    <property type="match status" value="1"/>
</dbReference>
<keyword evidence="5" id="KW-0411">Iron-sulfur</keyword>
<dbReference type="InterPro" id="IPR015881">
    <property type="entry name" value="ARHD_Rieske_2Fe_2S"/>
</dbReference>
<keyword evidence="1" id="KW-0001">2Fe-2S</keyword>
<proteinExistence type="predicted"/>
<evidence type="ECO:0000313" key="7">
    <source>
        <dbReference type="EMBL" id="SVB38143.1"/>
    </source>
</evidence>
<dbReference type="PANTHER" id="PTHR21266">
    <property type="entry name" value="IRON-SULFUR DOMAIN CONTAINING PROTEIN"/>
    <property type="match status" value="1"/>
</dbReference>
<dbReference type="GO" id="GO:0016491">
    <property type="term" value="F:oxidoreductase activity"/>
    <property type="evidence" value="ECO:0007669"/>
    <property type="project" value="UniProtKB-KW"/>
</dbReference>
<sequence length="428" mass="48781">MLSQEQNELIQMTGPGTRMGEVMRRYWTPALLSWELPEPDCTPVRVKLLGEDLIAYKDTDGNIGLIDNYCPHRRASLFFGRNEECGLRCVYHGWKFDVDGNCVDMPSEPAESNFKEKVHITAYPCIDLGGVIWTYMGPADMKPPPPLFEWTQVPETHRSITKVLQESNWSQALEGGIDSIHASWLHNNDLSDKTKLETRSASSTIEVELTDYGYNYGSVRPLSQQEGNFVRAYHYIMPYTQIRPNQVRSESPNVSGHMWVPMDNENCMVYNWTYTLEQAPLSQKQRARSEGADGFYKWVDATKGFRSILNMDNDYGIDREIQRTKTFTGIEGATNLQDRAIQESMGFLYDRTKEHLATTDRAIIVARQLLVQAVRTVEDGGTPPGVAPTYYGIRAIEKVLPSEVRWQDALHEALFEGEGYTPTVRERL</sequence>
<evidence type="ECO:0000256" key="5">
    <source>
        <dbReference type="ARBA" id="ARBA00023014"/>
    </source>
</evidence>
<dbReference type="InterPro" id="IPR036922">
    <property type="entry name" value="Rieske_2Fe-2S_sf"/>
</dbReference>
<evidence type="ECO:0000256" key="1">
    <source>
        <dbReference type="ARBA" id="ARBA00022714"/>
    </source>
</evidence>
<evidence type="ECO:0000256" key="2">
    <source>
        <dbReference type="ARBA" id="ARBA00022723"/>
    </source>
</evidence>
<dbReference type="CDD" id="cd03479">
    <property type="entry name" value="Rieske_RO_Alpha_PhDO_like"/>
    <property type="match status" value="1"/>
</dbReference>
<dbReference type="InterPro" id="IPR017941">
    <property type="entry name" value="Rieske_2Fe-2S"/>
</dbReference>
<keyword evidence="3" id="KW-0560">Oxidoreductase</keyword>
<dbReference type="Gene3D" id="2.102.10.10">
    <property type="entry name" value="Rieske [2Fe-2S] iron-sulphur domain"/>
    <property type="match status" value="1"/>
</dbReference>
<dbReference type="GO" id="GO:0051537">
    <property type="term" value="F:2 iron, 2 sulfur cluster binding"/>
    <property type="evidence" value="ECO:0007669"/>
    <property type="project" value="UniProtKB-KW"/>
</dbReference>
<dbReference type="SUPFAM" id="SSF55961">
    <property type="entry name" value="Bet v1-like"/>
    <property type="match status" value="1"/>
</dbReference>
<dbReference type="InterPro" id="IPR045623">
    <property type="entry name" value="LigXa_C"/>
</dbReference>
<dbReference type="PANTHER" id="PTHR21266:SF59">
    <property type="entry name" value="BLR4922 PROTEIN"/>
    <property type="match status" value="1"/>
</dbReference>
<evidence type="ECO:0000256" key="3">
    <source>
        <dbReference type="ARBA" id="ARBA00023002"/>
    </source>
</evidence>
<dbReference type="GO" id="GO:0005506">
    <property type="term" value="F:iron ion binding"/>
    <property type="evidence" value="ECO:0007669"/>
    <property type="project" value="InterPro"/>
</dbReference>
<accession>A0A382DKJ1</accession>
<dbReference type="EMBL" id="UINC01039529">
    <property type="protein sequence ID" value="SVB38143.1"/>
    <property type="molecule type" value="Genomic_DNA"/>
</dbReference>
<reference evidence="7" key="1">
    <citation type="submission" date="2018-05" db="EMBL/GenBank/DDBJ databases">
        <authorList>
            <person name="Lanie J.A."/>
            <person name="Ng W.-L."/>
            <person name="Kazmierczak K.M."/>
            <person name="Andrzejewski T.M."/>
            <person name="Davidsen T.M."/>
            <person name="Wayne K.J."/>
            <person name="Tettelin H."/>
            <person name="Glass J.I."/>
            <person name="Rusch D."/>
            <person name="Podicherti R."/>
            <person name="Tsui H.-C.T."/>
            <person name="Winkler M.E."/>
        </authorList>
    </citation>
    <scope>NUCLEOTIDE SEQUENCE</scope>
</reference>
<protein>
    <recommendedName>
        <fullName evidence="6">Rieske domain-containing protein</fullName>
    </recommendedName>
</protein>
<dbReference type="InterPro" id="IPR050584">
    <property type="entry name" value="Cholesterol_7-desaturase"/>
</dbReference>
<organism evidence="7">
    <name type="scientific">marine metagenome</name>
    <dbReference type="NCBI Taxonomy" id="408172"/>
    <lineage>
        <taxon>unclassified sequences</taxon>
        <taxon>metagenomes</taxon>
        <taxon>ecological metagenomes</taxon>
    </lineage>
</organism>
<name>A0A382DKJ1_9ZZZZ</name>
<dbReference type="AlphaFoldDB" id="A0A382DKJ1"/>